<dbReference type="PROSITE" id="PS50206">
    <property type="entry name" value="RHODANESE_3"/>
    <property type="match status" value="1"/>
</dbReference>
<dbReference type="RefSeq" id="WP_142505034.1">
    <property type="nucleotide sequence ID" value="NZ_FXTI01000003.1"/>
</dbReference>
<dbReference type="SUPFAM" id="SSF52821">
    <property type="entry name" value="Rhodanese/Cell cycle control phosphatase"/>
    <property type="match status" value="1"/>
</dbReference>
<keyword evidence="2" id="KW-0808">Transferase</keyword>
<dbReference type="SMART" id="SM00450">
    <property type="entry name" value="RHOD"/>
    <property type="match status" value="1"/>
</dbReference>
<dbReference type="GO" id="GO:0016740">
    <property type="term" value="F:transferase activity"/>
    <property type="evidence" value="ECO:0007669"/>
    <property type="project" value="UniProtKB-KW"/>
</dbReference>
<dbReference type="OrthoDB" id="9800872at2"/>
<evidence type="ECO:0000313" key="2">
    <source>
        <dbReference type="EMBL" id="SMO57699.1"/>
    </source>
</evidence>
<dbReference type="CDD" id="cd00158">
    <property type="entry name" value="RHOD"/>
    <property type="match status" value="1"/>
</dbReference>
<dbReference type="Proteomes" id="UP000315636">
    <property type="component" value="Unassembled WGS sequence"/>
</dbReference>
<keyword evidence="3" id="KW-1185">Reference proteome</keyword>
<evidence type="ECO:0000313" key="3">
    <source>
        <dbReference type="Proteomes" id="UP000315636"/>
    </source>
</evidence>
<dbReference type="PANTHER" id="PTHR43031:SF18">
    <property type="entry name" value="RHODANESE-RELATED SULFURTRANSFERASES"/>
    <property type="match status" value="1"/>
</dbReference>
<proteinExistence type="predicted"/>
<dbReference type="InterPro" id="IPR036873">
    <property type="entry name" value="Rhodanese-like_dom_sf"/>
</dbReference>
<name>A0A521CE40_9BACL</name>
<dbReference type="AlphaFoldDB" id="A0A521CE40"/>
<dbReference type="InterPro" id="IPR001763">
    <property type="entry name" value="Rhodanese-like_dom"/>
</dbReference>
<evidence type="ECO:0000259" key="1">
    <source>
        <dbReference type="PROSITE" id="PS50206"/>
    </source>
</evidence>
<dbReference type="Pfam" id="PF00581">
    <property type="entry name" value="Rhodanese"/>
    <property type="match status" value="1"/>
</dbReference>
<protein>
    <submittedName>
        <fullName evidence="2">Rhodanese-related sulfurtransferase</fullName>
    </submittedName>
</protein>
<dbReference type="Gene3D" id="3.40.250.10">
    <property type="entry name" value="Rhodanese-like domain"/>
    <property type="match status" value="1"/>
</dbReference>
<feature type="domain" description="Rhodanese" evidence="1">
    <location>
        <begin position="3"/>
        <end position="90"/>
    </location>
</feature>
<dbReference type="PANTHER" id="PTHR43031">
    <property type="entry name" value="FAD-DEPENDENT OXIDOREDUCTASE"/>
    <property type="match status" value="1"/>
</dbReference>
<accession>A0A521CE40</accession>
<sequence>MKKDKKTLLVDVRDRDEYEQGHVDGAISVPLEELTEKSFEWQEHEVTVVCNYGGQRSQKAKEILEENGVSVSILPGGYHGWKSKQGEGEGTK</sequence>
<reference evidence="2 3" key="1">
    <citation type="submission" date="2017-05" db="EMBL/GenBank/DDBJ databases">
        <authorList>
            <person name="Varghese N."/>
            <person name="Submissions S."/>
        </authorList>
    </citation>
    <scope>NUCLEOTIDE SEQUENCE [LARGE SCALE GENOMIC DNA]</scope>
    <source>
        <strain evidence="2 3">DSM 45474</strain>
    </source>
</reference>
<dbReference type="InterPro" id="IPR050229">
    <property type="entry name" value="GlpE_sulfurtransferase"/>
</dbReference>
<organism evidence="2 3">
    <name type="scientific">Melghirimyces algeriensis</name>
    <dbReference type="NCBI Taxonomy" id="910412"/>
    <lineage>
        <taxon>Bacteria</taxon>
        <taxon>Bacillati</taxon>
        <taxon>Bacillota</taxon>
        <taxon>Bacilli</taxon>
        <taxon>Bacillales</taxon>
        <taxon>Thermoactinomycetaceae</taxon>
        <taxon>Melghirimyces</taxon>
    </lineage>
</organism>
<dbReference type="EMBL" id="FXTI01000003">
    <property type="protein sequence ID" value="SMO57699.1"/>
    <property type="molecule type" value="Genomic_DNA"/>
</dbReference>
<gene>
    <name evidence="2" type="ORF">SAMN06264849_103306</name>
</gene>